<gene>
    <name evidence="2" type="ORF">ANN_07092</name>
</gene>
<reference evidence="2 3" key="1">
    <citation type="journal article" date="2022" name="Allergy">
        <title>Genome assembly and annotation of Periplaneta americana reveal a comprehensive cockroach allergen profile.</title>
        <authorList>
            <person name="Wang L."/>
            <person name="Xiong Q."/>
            <person name="Saelim N."/>
            <person name="Wang L."/>
            <person name="Nong W."/>
            <person name="Wan A.T."/>
            <person name="Shi M."/>
            <person name="Liu X."/>
            <person name="Cao Q."/>
            <person name="Hui J.H.L."/>
            <person name="Sookrung N."/>
            <person name="Leung T.F."/>
            <person name="Tungtrongchitr A."/>
            <person name="Tsui S.K.W."/>
        </authorList>
    </citation>
    <scope>NUCLEOTIDE SEQUENCE [LARGE SCALE GENOMIC DNA]</scope>
    <source>
        <strain evidence="2">PWHHKU_190912</strain>
    </source>
</reference>
<evidence type="ECO:0000313" key="3">
    <source>
        <dbReference type="Proteomes" id="UP001148838"/>
    </source>
</evidence>
<accession>A0ABQ8TFA2</accession>
<organism evidence="2 3">
    <name type="scientific">Periplaneta americana</name>
    <name type="common">American cockroach</name>
    <name type="synonym">Blatta americana</name>
    <dbReference type="NCBI Taxonomy" id="6978"/>
    <lineage>
        <taxon>Eukaryota</taxon>
        <taxon>Metazoa</taxon>
        <taxon>Ecdysozoa</taxon>
        <taxon>Arthropoda</taxon>
        <taxon>Hexapoda</taxon>
        <taxon>Insecta</taxon>
        <taxon>Pterygota</taxon>
        <taxon>Neoptera</taxon>
        <taxon>Polyneoptera</taxon>
        <taxon>Dictyoptera</taxon>
        <taxon>Blattodea</taxon>
        <taxon>Blattoidea</taxon>
        <taxon>Blattidae</taxon>
        <taxon>Blattinae</taxon>
        <taxon>Periplaneta</taxon>
    </lineage>
</organism>
<feature type="region of interest" description="Disordered" evidence="1">
    <location>
        <begin position="176"/>
        <end position="207"/>
    </location>
</feature>
<evidence type="ECO:0000313" key="2">
    <source>
        <dbReference type="EMBL" id="KAJ4445288.1"/>
    </source>
</evidence>
<comment type="caution">
    <text evidence="2">The sequence shown here is derived from an EMBL/GenBank/DDBJ whole genome shotgun (WGS) entry which is preliminary data.</text>
</comment>
<dbReference type="EMBL" id="JAJSOF020000011">
    <property type="protein sequence ID" value="KAJ4445288.1"/>
    <property type="molecule type" value="Genomic_DNA"/>
</dbReference>
<name>A0ABQ8TFA2_PERAM</name>
<evidence type="ECO:0000256" key="1">
    <source>
        <dbReference type="SAM" id="MobiDB-lite"/>
    </source>
</evidence>
<sequence length="260" mass="28666">MAGLCEGGNESPDSLKAITRGCTVLMTAALEHRLFTLVSRVPILVGPRGILVDKTGTKWYPTSKTQLGLLAARMLYPSYSPAVGLSACWKREHTSSTRDSHARWFLRTEFSLLDAYSQSLNGREYAIRKVQDKREGLEMNGLHQLLVYADDVNMLGENPQTIRKNTGILLEASRDRFESKSRKEKKQFVPSGESNPGPLGSGSKTLKRDHSGGLAAVTIGLAKSDKILLTCEIHRSWRVTETIMAGRSMVSRCGLGMRLA</sequence>
<dbReference type="Proteomes" id="UP001148838">
    <property type="component" value="Unassembled WGS sequence"/>
</dbReference>
<keyword evidence="3" id="KW-1185">Reference proteome</keyword>
<proteinExistence type="predicted"/>
<protein>
    <submittedName>
        <fullName evidence="2">Uncharacterized protein</fullName>
    </submittedName>
</protein>